<feature type="non-terminal residue" evidence="2">
    <location>
        <position position="1"/>
    </location>
</feature>
<evidence type="ECO:0000256" key="1">
    <source>
        <dbReference type="SAM" id="MobiDB-lite"/>
    </source>
</evidence>
<reference evidence="2" key="1">
    <citation type="submission" date="2021-02" db="EMBL/GenBank/DDBJ databases">
        <authorList>
            <person name="Nowell W R."/>
        </authorList>
    </citation>
    <scope>NUCLEOTIDE SEQUENCE</scope>
</reference>
<feature type="compositionally biased region" description="Acidic residues" evidence="1">
    <location>
        <begin position="15"/>
        <end position="25"/>
    </location>
</feature>
<dbReference type="AlphaFoldDB" id="A0A820HPT6"/>
<proteinExistence type="predicted"/>
<evidence type="ECO:0000313" key="3">
    <source>
        <dbReference type="Proteomes" id="UP000663874"/>
    </source>
</evidence>
<feature type="region of interest" description="Disordered" evidence="1">
    <location>
        <begin position="1"/>
        <end position="43"/>
    </location>
</feature>
<sequence>SKRLLLFDSVAQINEPEDDDNDDEEKENHHKTMSKISKAIDIV</sequence>
<protein>
    <submittedName>
        <fullName evidence="2">Uncharacterized protein</fullName>
    </submittedName>
</protein>
<gene>
    <name evidence="2" type="ORF">FNK824_LOCUS40491</name>
</gene>
<accession>A0A820HPT6</accession>
<dbReference type="Proteomes" id="UP000663874">
    <property type="component" value="Unassembled WGS sequence"/>
</dbReference>
<organism evidence="2 3">
    <name type="scientific">Rotaria sordida</name>
    <dbReference type="NCBI Taxonomy" id="392033"/>
    <lineage>
        <taxon>Eukaryota</taxon>
        <taxon>Metazoa</taxon>
        <taxon>Spiralia</taxon>
        <taxon>Gnathifera</taxon>
        <taxon>Rotifera</taxon>
        <taxon>Eurotatoria</taxon>
        <taxon>Bdelloidea</taxon>
        <taxon>Philodinida</taxon>
        <taxon>Philodinidae</taxon>
        <taxon>Rotaria</taxon>
    </lineage>
</organism>
<evidence type="ECO:0000313" key="2">
    <source>
        <dbReference type="EMBL" id="CAF4296939.1"/>
    </source>
</evidence>
<name>A0A820HPT6_9BILA</name>
<comment type="caution">
    <text evidence="2">The sequence shown here is derived from an EMBL/GenBank/DDBJ whole genome shotgun (WGS) entry which is preliminary data.</text>
</comment>
<dbReference type="EMBL" id="CAJOBE010032488">
    <property type="protein sequence ID" value="CAF4296939.1"/>
    <property type="molecule type" value="Genomic_DNA"/>
</dbReference>